<dbReference type="Pfam" id="PF21252">
    <property type="entry name" value="Glyco_hydro_109_C"/>
    <property type="match status" value="1"/>
</dbReference>
<keyword evidence="4" id="KW-0520">NAD</keyword>
<keyword evidence="3" id="KW-0378">Hydrolase</keyword>
<proteinExistence type="inferred from homology"/>
<dbReference type="InterPro" id="IPR050463">
    <property type="entry name" value="Gfo/Idh/MocA_oxidrdct_glycsds"/>
</dbReference>
<dbReference type="SUPFAM" id="SSF51735">
    <property type="entry name" value="NAD(P)-binding Rossmann-fold domains"/>
    <property type="match status" value="1"/>
</dbReference>
<comment type="caution">
    <text evidence="8">The sequence shown here is derived from an EMBL/GenBank/DDBJ whole genome shotgun (WGS) entry which is preliminary data.</text>
</comment>
<name>A0A3D9I950_9BACL</name>
<evidence type="ECO:0000256" key="5">
    <source>
        <dbReference type="ARBA" id="ARBA00023295"/>
    </source>
</evidence>
<evidence type="ECO:0000259" key="6">
    <source>
        <dbReference type="Pfam" id="PF01408"/>
    </source>
</evidence>
<dbReference type="EMBL" id="QRDZ01000034">
    <property type="protein sequence ID" value="RED58210.1"/>
    <property type="molecule type" value="Genomic_DNA"/>
</dbReference>
<keyword evidence="5" id="KW-0326">Glycosidase</keyword>
<evidence type="ECO:0000256" key="2">
    <source>
        <dbReference type="ARBA" id="ARBA00009329"/>
    </source>
</evidence>
<feature type="domain" description="Glycosyl hydrolase 109 C-terminal" evidence="7">
    <location>
        <begin position="141"/>
        <end position="309"/>
    </location>
</feature>
<evidence type="ECO:0000313" key="9">
    <source>
        <dbReference type="Proteomes" id="UP000256977"/>
    </source>
</evidence>
<comment type="cofactor">
    <cofactor evidence="1">
        <name>NAD(+)</name>
        <dbReference type="ChEBI" id="CHEBI:57540"/>
    </cofactor>
</comment>
<dbReference type="InterPro" id="IPR036291">
    <property type="entry name" value="NAD(P)-bd_dom_sf"/>
</dbReference>
<dbReference type="InterPro" id="IPR000683">
    <property type="entry name" value="Gfo/Idh/MocA-like_OxRdtase_N"/>
</dbReference>
<evidence type="ECO:0000256" key="4">
    <source>
        <dbReference type="ARBA" id="ARBA00023027"/>
    </source>
</evidence>
<evidence type="ECO:0000259" key="7">
    <source>
        <dbReference type="Pfam" id="PF21252"/>
    </source>
</evidence>
<dbReference type="GO" id="GO:0000166">
    <property type="term" value="F:nucleotide binding"/>
    <property type="evidence" value="ECO:0007669"/>
    <property type="project" value="InterPro"/>
</dbReference>
<gene>
    <name evidence="8" type="ORF">DFP98_13452</name>
</gene>
<accession>A0A3D9I950</accession>
<dbReference type="Proteomes" id="UP000256977">
    <property type="component" value="Unassembled WGS sequence"/>
</dbReference>
<reference evidence="8 9" key="1">
    <citation type="submission" date="2018-07" db="EMBL/GenBank/DDBJ databases">
        <title>Genomic Encyclopedia of Type Strains, Phase III (KMG-III): the genomes of soil and plant-associated and newly described type strains.</title>
        <authorList>
            <person name="Whitman W."/>
        </authorList>
    </citation>
    <scope>NUCLEOTIDE SEQUENCE [LARGE SCALE GENOMIC DNA]</scope>
    <source>
        <strain evidence="8 9">CECT 7287</strain>
    </source>
</reference>
<dbReference type="OrthoDB" id="9771072at2"/>
<dbReference type="PANTHER" id="PTHR43818:SF1">
    <property type="entry name" value="GLYCOSYL HYDROLASE FAMILY 109 PROTEIN"/>
    <property type="match status" value="1"/>
</dbReference>
<evidence type="ECO:0000256" key="1">
    <source>
        <dbReference type="ARBA" id="ARBA00001911"/>
    </source>
</evidence>
<organism evidence="8 9">
    <name type="scientific">Cohnella phaseoli</name>
    <dbReference type="NCBI Taxonomy" id="456490"/>
    <lineage>
        <taxon>Bacteria</taxon>
        <taxon>Bacillati</taxon>
        <taxon>Bacillota</taxon>
        <taxon>Bacilli</taxon>
        <taxon>Bacillales</taxon>
        <taxon>Paenibacillaceae</taxon>
        <taxon>Cohnella</taxon>
    </lineage>
</organism>
<dbReference type="GO" id="GO:0016798">
    <property type="term" value="F:hydrolase activity, acting on glycosyl bonds"/>
    <property type="evidence" value="ECO:0007669"/>
    <property type="project" value="UniProtKB-KW"/>
</dbReference>
<comment type="similarity">
    <text evidence="2">Belongs to the Gfo/Idh/MocA family. Glycosyl hydrolase 109 subfamily.</text>
</comment>
<keyword evidence="9" id="KW-1185">Reference proteome</keyword>
<dbReference type="AlphaFoldDB" id="A0A3D9I950"/>
<sequence>MKRGVYMNKNKVVRLAVVGGGRGGTFSKVLSNLADKAQLVAVCDHDEAVLDRWKDEFPEVRSYDNYERLLDDGQVDAVFLATPLFIHARQAIQALQAGKHVISEVIAITTLDEGWELIETVEKTGLTYMMAENYCFMRPNMMIENMVQHGLFGDLVHVEGGYIHDIRNLTHYPDGKLTWRGNLLKSYRGNTYPTHSLGPVAKWLDLHRNGEDQFESLTTFVSEGLAGQIYYKELFGKEHPGAGPDHWKQGDSAVTLIRTKKGKLITLRYDIQSARPHNMTHYALQGTKGAYLSPRHHNEDPLIWLEGRSPGISSDGSAEWETLWNYADEWEHPLWQSWGSVAEQAGHGGGDFSGFPSAATDCTDSGNTELHMTESYTSTVGWVPSRIADTNSCRTIRRFLEW</sequence>
<dbReference type="Gene3D" id="3.30.360.10">
    <property type="entry name" value="Dihydrodipicolinate Reductase, domain 2"/>
    <property type="match status" value="1"/>
</dbReference>
<dbReference type="PANTHER" id="PTHR43818">
    <property type="entry name" value="BCDNA.GH03377"/>
    <property type="match status" value="1"/>
</dbReference>
<protein>
    <submittedName>
        <fullName evidence="8">Putative dehydrogenase</fullName>
    </submittedName>
</protein>
<dbReference type="Gene3D" id="3.40.50.720">
    <property type="entry name" value="NAD(P)-binding Rossmann-like Domain"/>
    <property type="match status" value="1"/>
</dbReference>
<dbReference type="Pfam" id="PF01408">
    <property type="entry name" value="GFO_IDH_MocA"/>
    <property type="match status" value="1"/>
</dbReference>
<evidence type="ECO:0000313" key="8">
    <source>
        <dbReference type="EMBL" id="RED58210.1"/>
    </source>
</evidence>
<dbReference type="InterPro" id="IPR049303">
    <property type="entry name" value="Glyco_hydro_109_C"/>
</dbReference>
<evidence type="ECO:0000256" key="3">
    <source>
        <dbReference type="ARBA" id="ARBA00022801"/>
    </source>
</evidence>
<feature type="domain" description="Gfo/Idh/MocA-like oxidoreductase N-terminal" evidence="6">
    <location>
        <begin position="14"/>
        <end position="130"/>
    </location>
</feature>